<protein>
    <recommendedName>
        <fullName evidence="9">GOST seven transmembrane domain-containing protein</fullName>
    </recommendedName>
</protein>
<keyword evidence="4 7" id="KW-1133">Transmembrane helix</keyword>
<feature type="region of interest" description="Disordered" evidence="6">
    <location>
        <begin position="464"/>
        <end position="507"/>
    </location>
</feature>
<evidence type="ECO:0000256" key="3">
    <source>
        <dbReference type="ARBA" id="ARBA00022729"/>
    </source>
</evidence>
<dbReference type="GO" id="GO:0005794">
    <property type="term" value="C:Golgi apparatus"/>
    <property type="evidence" value="ECO:0000318"/>
    <property type="project" value="GO_Central"/>
</dbReference>
<accession>A9V589</accession>
<gene>
    <name evidence="10" type="ORF">MONBRDRAFT_27427</name>
</gene>
<evidence type="ECO:0000256" key="2">
    <source>
        <dbReference type="ARBA" id="ARBA00022692"/>
    </source>
</evidence>
<dbReference type="GO" id="GO:0016020">
    <property type="term" value="C:membrane"/>
    <property type="evidence" value="ECO:0000318"/>
    <property type="project" value="GO_Central"/>
</dbReference>
<dbReference type="InParanoid" id="A9V589"/>
<evidence type="ECO:0000256" key="7">
    <source>
        <dbReference type="SAM" id="Phobius"/>
    </source>
</evidence>
<dbReference type="InterPro" id="IPR009637">
    <property type="entry name" value="GPR107/GPR108-like"/>
</dbReference>
<keyword evidence="2 7" id="KW-0812">Transmembrane</keyword>
<feature type="transmembrane region" description="Helical" evidence="7">
    <location>
        <begin position="195"/>
        <end position="218"/>
    </location>
</feature>
<evidence type="ECO:0000259" key="9">
    <source>
        <dbReference type="Pfam" id="PF06814"/>
    </source>
</evidence>
<feature type="compositionally biased region" description="Basic and acidic residues" evidence="6">
    <location>
        <begin position="484"/>
        <end position="505"/>
    </location>
</feature>
<dbReference type="InterPro" id="IPR053937">
    <property type="entry name" value="GOST_TM"/>
</dbReference>
<dbReference type="EMBL" id="CH991560">
    <property type="protein sequence ID" value="EDQ87335.1"/>
    <property type="molecule type" value="Genomic_DNA"/>
</dbReference>
<feature type="chain" id="PRO_5002742802" description="GOST seven transmembrane domain-containing protein" evidence="8">
    <location>
        <begin position="30"/>
        <end position="541"/>
    </location>
</feature>
<feature type="transmembrane region" description="Helical" evidence="7">
    <location>
        <begin position="304"/>
        <end position="323"/>
    </location>
</feature>
<feature type="domain" description="GOST seven transmembrane" evidence="9">
    <location>
        <begin position="204"/>
        <end position="440"/>
    </location>
</feature>
<proteinExistence type="predicted"/>
<evidence type="ECO:0000313" key="11">
    <source>
        <dbReference type="Proteomes" id="UP000001357"/>
    </source>
</evidence>
<feature type="transmembrane region" description="Helical" evidence="7">
    <location>
        <begin position="335"/>
        <end position="357"/>
    </location>
</feature>
<sequence>MTAPRFPGRLSRLALLALVLLTLTSECTGRRHQLKLRHEVRSHFVISSFGLLQDGRIDLRVRNVRNLYSYPFIRLVIPFLSIGGSHVCSRLLIRKARKLDLWSTVPIKNPFNMMWLLEEGDFGLTGVNTTFINEYLDTSNRSWSQVSITLSSAAAEDFYSISFVGCGILAPGFDLDLEIVEVNHGNEYLGAGRSGLPAVFISGAIIFGFATIAWASVLYHHRDSQYLFKIHYLMLALVFFKFMADMFRAIDYSVISKHGTPEEGWAITYYILNFAKGMLLFLTVLLVGAGYGLIKHVLVTYEKYFIVGVLAIQVLVNTAQIVLEEADIGSSARDFWRGLGLLLDLVCCVAVLVPVLWSIRHLRDSAAVDGKAALSLRKLHLFRRYYILVLLYIYVTRVLAYLVERMLPFRLIWLAALIEELTTLVFYIMTGMTFSPSAQNEYVRLSKDDSDDEDEEVDQMEMQPATDAAASTLSHTRKGQSRLKNLEDQRRRREEEAELRRQERQDDLDEVLSDLGIPMYVPTPQFMPLVSATNNAKHACR</sequence>
<dbReference type="OMA" id="MQLDRFM"/>
<name>A9V589_MONBE</name>
<comment type="subcellular location">
    <subcellularLocation>
        <location evidence="1">Membrane</location>
        <topology evidence="1">Multi-pass membrane protein</topology>
    </subcellularLocation>
</comment>
<dbReference type="AlphaFoldDB" id="A9V589"/>
<keyword evidence="3 8" id="KW-0732">Signal</keyword>
<evidence type="ECO:0000313" key="10">
    <source>
        <dbReference type="EMBL" id="EDQ87335.1"/>
    </source>
</evidence>
<feature type="transmembrane region" description="Helical" evidence="7">
    <location>
        <begin position="409"/>
        <end position="429"/>
    </location>
</feature>
<feature type="signal peptide" evidence="8">
    <location>
        <begin position="1"/>
        <end position="29"/>
    </location>
</feature>
<evidence type="ECO:0000256" key="5">
    <source>
        <dbReference type="ARBA" id="ARBA00023136"/>
    </source>
</evidence>
<evidence type="ECO:0000256" key="6">
    <source>
        <dbReference type="SAM" id="MobiDB-lite"/>
    </source>
</evidence>
<dbReference type="Pfam" id="PF06814">
    <property type="entry name" value="GOST_TM"/>
    <property type="match status" value="1"/>
</dbReference>
<evidence type="ECO:0000256" key="1">
    <source>
        <dbReference type="ARBA" id="ARBA00004141"/>
    </source>
</evidence>
<reference evidence="10 11" key="1">
    <citation type="journal article" date="2008" name="Nature">
        <title>The genome of the choanoflagellate Monosiga brevicollis and the origin of metazoans.</title>
        <authorList>
            <consortium name="JGI Sequencing"/>
            <person name="King N."/>
            <person name="Westbrook M.J."/>
            <person name="Young S.L."/>
            <person name="Kuo A."/>
            <person name="Abedin M."/>
            <person name="Chapman J."/>
            <person name="Fairclough S."/>
            <person name="Hellsten U."/>
            <person name="Isogai Y."/>
            <person name="Letunic I."/>
            <person name="Marr M."/>
            <person name="Pincus D."/>
            <person name="Putnam N."/>
            <person name="Rokas A."/>
            <person name="Wright K.J."/>
            <person name="Zuzow R."/>
            <person name="Dirks W."/>
            <person name="Good M."/>
            <person name="Goodstein D."/>
            <person name="Lemons D."/>
            <person name="Li W."/>
            <person name="Lyons J.B."/>
            <person name="Morris A."/>
            <person name="Nichols S."/>
            <person name="Richter D.J."/>
            <person name="Salamov A."/>
            <person name="Bork P."/>
            <person name="Lim W.A."/>
            <person name="Manning G."/>
            <person name="Miller W.T."/>
            <person name="McGinnis W."/>
            <person name="Shapiro H."/>
            <person name="Tjian R."/>
            <person name="Grigoriev I.V."/>
            <person name="Rokhsar D."/>
        </authorList>
    </citation>
    <scope>NUCLEOTIDE SEQUENCE [LARGE SCALE GENOMIC DNA]</scope>
    <source>
        <strain evidence="11">MX1 / ATCC 50154</strain>
    </source>
</reference>
<dbReference type="FunCoup" id="A9V589">
    <property type="interactions" value="1481"/>
</dbReference>
<organism evidence="10 11">
    <name type="scientific">Monosiga brevicollis</name>
    <name type="common">Choanoflagellate</name>
    <dbReference type="NCBI Taxonomy" id="81824"/>
    <lineage>
        <taxon>Eukaryota</taxon>
        <taxon>Choanoflagellata</taxon>
        <taxon>Craspedida</taxon>
        <taxon>Salpingoecidae</taxon>
        <taxon>Monosiga</taxon>
    </lineage>
</organism>
<feature type="transmembrane region" description="Helical" evidence="7">
    <location>
        <begin position="385"/>
        <end position="403"/>
    </location>
</feature>
<dbReference type="eggNOG" id="KOG2569">
    <property type="taxonomic scope" value="Eukaryota"/>
</dbReference>
<dbReference type="PANTHER" id="PTHR21229:SF2">
    <property type="entry name" value="RE59932P"/>
    <property type="match status" value="1"/>
</dbReference>
<evidence type="ECO:0000256" key="4">
    <source>
        <dbReference type="ARBA" id="ARBA00022989"/>
    </source>
</evidence>
<feature type="transmembrane region" description="Helical" evidence="7">
    <location>
        <begin position="270"/>
        <end position="292"/>
    </location>
</feature>
<feature type="transmembrane region" description="Helical" evidence="7">
    <location>
        <begin position="230"/>
        <end position="250"/>
    </location>
</feature>
<dbReference type="PANTHER" id="PTHR21229">
    <property type="entry name" value="LUNG SEVEN TRANSMEMBRANE RECEPTOR"/>
    <property type="match status" value="1"/>
</dbReference>
<evidence type="ECO:0000256" key="8">
    <source>
        <dbReference type="SAM" id="SignalP"/>
    </source>
</evidence>
<dbReference type="RefSeq" id="XP_001747948.1">
    <property type="nucleotide sequence ID" value="XM_001747896.1"/>
</dbReference>
<keyword evidence="11" id="KW-1185">Reference proteome</keyword>
<dbReference type="GeneID" id="5893171"/>
<dbReference type="Proteomes" id="UP000001357">
    <property type="component" value="Unassembled WGS sequence"/>
</dbReference>
<keyword evidence="5 7" id="KW-0472">Membrane</keyword>
<dbReference type="KEGG" id="mbr:MONBRDRAFT_27427"/>